<dbReference type="Proteomes" id="UP000248975">
    <property type="component" value="Unassembled WGS sequence"/>
</dbReference>
<dbReference type="SMART" id="SM00482">
    <property type="entry name" value="POLAc"/>
    <property type="match status" value="1"/>
</dbReference>
<feature type="domain" description="DNA-directed DNA polymerase family A palm" evidence="1">
    <location>
        <begin position="325"/>
        <end position="594"/>
    </location>
</feature>
<proteinExistence type="predicted"/>
<dbReference type="InterPro" id="IPR001098">
    <property type="entry name" value="DNA-dir_DNA_pol_A_palm_dom"/>
</dbReference>
<dbReference type="SUPFAM" id="SSF56672">
    <property type="entry name" value="DNA/RNA polymerases"/>
    <property type="match status" value="1"/>
</dbReference>
<dbReference type="AlphaFoldDB" id="A0A2W5S1Y9"/>
<evidence type="ECO:0000313" key="3">
    <source>
        <dbReference type="Proteomes" id="UP000248975"/>
    </source>
</evidence>
<organism evidence="2 3">
    <name type="scientific">Cereibacter sphaeroides</name>
    <name type="common">Rhodobacter sphaeroides</name>
    <dbReference type="NCBI Taxonomy" id="1063"/>
    <lineage>
        <taxon>Bacteria</taxon>
        <taxon>Pseudomonadati</taxon>
        <taxon>Pseudomonadota</taxon>
        <taxon>Alphaproteobacteria</taxon>
        <taxon>Rhodobacterales</taxon>
        <taxon>Paracoccaceae</taxon>
        <taxon>Cereibacter</taxon>
    </lineage>
</organism>
<dbReference type="InterPro" id="IPR043502">
    <property type="entry name" value="DNA/RNA_pol_sf"/>
</dbReference>
<sequence>MPKMLRQALQSPDVEKWAWNSAFEVNATQNILGIPMDIRQWRDTMVLALSCSLPGKLEKAGPVVDLGEDKQKAAKGTRLIKKFSSPRKPTKNNPSTRVHWFDDLPDWEEYKDYNRQDEVAERAIYHKLIGYNMPDHEWEMWHIDQDINQEGLPINRAMMRNAITIYETLVRQRLEEMKELTGLDNPNSGAQLLPWLQEYGYPFDDLKGGHIDRAIEREIEETGDTPNNILLTVLRLRAEVSRTSPKKFHALQRATDEDGRLRYAFQFAGAARTWRWAGRIYQPQNLPRPTKMLEKGIVTHAKNVEFLDAESIDLIYGDGSMDLLASCIRPVVQAPPGYTFIDVDLNAIENRVLGWLSSCSKILDVFKKGLDPYLAFAVYMYGIPYHELEQQYKNGDGSRRTIAKPGVLGCGYMLGAGDVKINYKTGEKEGTGLLGYAWNMGVKQFTKEESVLSVDTFRREFEEVTDYWYGIENAAKQCIRQNKEVAFGHISFDRKGPFMRMNLPSGRSLHYLRPRLEETMMPWGKKKMSITYEGQNDKKMWTRQSTHPGKLTENADQAISRDLLAHGIKLARKEGIRIPLHVHDQIVGLVKVGGAEEKLRILKECMSDVPRWAPGLPLGVAGHTTPIFIKD</sequence>
<dbReference type="EMBL" id="QFQS01000009">
    <property type="protein sequence ID" value="PZQ95132.1"/>
    <property type="molecule type" value="Genomic_DNA"/>
</dbReference>
<dbReference type="Gene3D" id="1.10.150.20">
    <property type="entry name" value="5' to 3' exonuclease, C-terminal subdomain"/>
    <property type="match status" value="1"/>
</dbReference>
<dbReference type="GO" id="GO:0003887">
    <property type="term" value="F:DNA-directed DNA polymerase activity"/>
    <property type="evidence" value="ECO:0007669"/>
    <property type="project" value="InterPro"/>
</dbReference>
<dbReference type="GO" id="GO:0006260">
    <property type="term" value="P:DNA replication"/>
    <property type="evidence" value="ECO:0007669"/>
    <property type="project" value="InterPro"/>
</dbReference>
<reference evidence="2 3" key="1">
    <citation type="submission" date="2017-08" db="EMBL/GenBank/DDBJ databases">
        <title>Infants hospitalized years apart are colonized by the same room-sourced microbial strains.</title>
        <authorList>
            <person name="Brooks B."/>
            <person name="Olm M.R."/>
            <person name="Firek B.A."/>
            <person name="Baker R."/>
            <person name="Thomas B.C."/>
            <person name="Morowitz M.J."/>
            <person name="Banfield J.F."/>
        </authorList>
    </citation>
    <scope>NUCLEOTIDE SEQUENCE [LARGE SCALE GENOMIC DNA]</scope>
    <source>
        <strain evidence="2">S2_003_000_R2_11</strain>
    </source>
</reference>
<dbReference type="GO" id="GO:0003677">
    <property type="term" value="F:DNA binding"/>
    <property type="evidence" value="ECO:0007669"/>
    <property type="project" value="InterPro"/>
</dbReference>
<gene>
    <name evidence="2" type="ORF">DI533_19980</name>
</gene>
<evidence type="ECO:0000259" key="1">
    <source>
        <dbReference type="SMART" id="SM00482"/>
    </source>
</evidence>
<protein>
    <recommendedName>
        <fullName evidence="1">DNA-directed DNA polymerase family A palm domain-containing protein</fullName>
    </recommendedName>
</protein>
<comment type="caution">
    <text evidence="2">The sequence shown here is derived from an EMBL/GenBank/DDBJ whole genome shotgun (WGS) entry which is preliminary data.</text>
</comment>
<evidence type="ECO:0000313" key="2">
    <source>
        <dbReference type="EMBL" id="PZQ95132.1"/>
    </source>
</evidence>
<accession>A0A2W5S1Y9</accession>
<name>A0A2W5S1Y9_CERSP</name>